<protein>
    <recommendedName>
        <fullName evidence="1">GyrI-like small molecule binding domain-containing protein</fullName>
    </recommendedName>
</protein>
<organism evidence="2 3">
    <name type="scientific">Cellulomonas marina</name>
    <dbReference type="NCBI Taxonomy" id="988821"/>
    <lineage>
        <taxon>Bacteria</taxon>
        <taxon>Bacillati</taxon>
        <taxon>Actinomycetota</taxon>
        <taxon>Actinomycetes</taxon>
        <taxon>Micrococcales</taxon>
        <taxon>Cellulomonadaceae</taxon>
        <taxon>Cellulomonas</taxon>
    </lineage>
</organism>
<dbReference type="EMBL" id="FOKA01000001">
    <property type="protein sequence ID" value="SFA73002.1"/>
    <property type="molecule type" value="Genomic_DNA"/>
</dbReference>
<dbReference type="Gene3D" id="3.20.80.10">
    <property type="entry name" value="Regulatory factor, effector binding domain"/>
    <property type="match status" value="1"/>
</dbReference>
<dbReference type="STRING" id="988821.SAMN05421867_101257"/>
<gene>
    <name evidence="2" type="ORF">SAMN05421867_101257</name>
</gene>
<keyword evidence="3" id="KW-1185">Reference proteome</keyword>
<evidence type="ECO:0000259" key="1">
    <source>
        <dbReference type="Pfam" id="PF06445"/>
    </source>
</evidence>
<dbReference type="SUPFAM" id="SSF55136">
    <property type="entry name" value="Probable bacterial effector-binding domain"/>
    <property type="match status" value="1"/>
</dbReference>
<evidence type="ECO:0000313" key="3">
    <source>
        <dbReference type="Proteomes" id="UP000199012"/>
    </source>
</evidence>
<feature type="domain" description="GyrI-like small molecule binding" evidence="1">
    <location>
        <begin position="139"/>
        <end position="208"/>
    </location>
</feature>
<dbReference type="InterPro" id="IPR029442">
    <property type="entry name" value="GyrI-like"/>
</dbReference>
<dbReference type="OrthoDB" id="4772335at2"/>
<sequence>MSGSGAPPATDLRRTLDEYRGRRGVVRLLEVPPRTYLAVDGAGDPDTVPAYPAALAVLYPLAYALRAAARRETGRVHVVPPLEGLWWADDLRAFTSRRDKTVWRWTLLLLVPPWAPVELVATARDDLARRRPALPLDHVRLEALDEGLCAQTLHVGPYDDEGPVLADLHGAFLPEHGLVPTGRHHEVYLADPRRTAPERLRTLLRQPVRRADAAPAGG</sequence>
<dbReference type="AlphaFoldDB" id="A0A1I0V9T0"/>
<reference evidence="2 3" key="1">
    <citation type="submission" date="2016-10" db="EMBL/GenBank/DDBJ databases">
        <authorList>
            <person name="de Groot N.N."/>
        </authorList>
    </citation>
    <scope>NUCLEOTIDE SEQUENCE [LARGE SCALE GENOMIC DNA]</scope>
    <source>
        <strain evidence="2 3">CGMCC 4.6945</strain>
    </source>
</reference>
<dbReference type="Proteomes" id="UP000199012">
    <property type="component" value="Unassembled WGS sequence"/>
</dbReference>
<dbReference type="RefSeq" id="WP_090029982.1">
    <property type="nucleotide sequence ID" value="NZ_BONM01000013.1"/>
</dbReference>
<accession>A0A1I0V9T0</accession>
<proteinExistence type="predicted"/>
<dbReference type="InterPro" id="IPR011256">
    <property type="entry name" value="Reg_factor_effector_dom_sf"/>
</dbReference>
<dbReference type="Pfam" id="PF06445">
    <property type="entry name" value="GyrI-like"/>
    <property type="match status" value="1"/>
</dbReference>
<name>A0A1I0V9T0_9CELL</name>
<evidence type="ECO:0000313" key="2">
    <source>
        <dbReference type="EMBL" id="SFA73002.1"/>
    </source>
</evidence>